<keyword evidence="7" id="KW-1185">Reference proteome</keyword>
<evidence type="ECO:0000256" key="2">
    <source>
        <dbReference type="ARBA" id="ARBA00022741"/>
    </source>
</evidence>
<dbReference type="Proteomes" id="UP000177894">
    <property type="component" value="Chromosome"/>
</dbReference>
<sequence length="214" mass="24219">MFLLKEVKYKDILDIKKLTIKKHKVTCIVGESGSGKTTLLKLLNKLISCDYGEIFYENQSLKEINSVDLRRNVVMLPQYPAIFGGSIKDNLLIGLKFSEKQPISDDKLFQVLEVVKLNKKLDEDAEKLSGGEKQRIALARVILMEPEVLLLDEPSSALDEDTEHIIIDALVNYTKQNNKTLIMVTHSKKVANDFSDEIIEIKKGMVVSQRGNKE</sequence>
<feature type="domain" description="ABC transporter" evidence="4">
    <location>
        <begin position="2"/>
        <end position="214"/>
    </location>
</feature>
<dbReference type="Pfam" id="PF00005">
    <property type="entry name" value="ABC_tran"/>
    <property type="match status" value="1"/>
</dbReference>
<dbReference type="PROSITE" id="PS00211">
    <property type="entry name" value="ABC_TRANSPORTER_1"/>
    <property type="match status" value="1"/>
</dbReference>
<evidence type="ECO:0000256" key="3">
    <source>
        <dbReference type="ARBA" id="ARBA00022840"/>
    </source>
</evidence>
<dbReference type="InterPro" id="IPR017871">
    <property type="entry name" value="ABC_transporter-like_CS"/>
</dbReference>
<protein>
    <submittedName>
        <fullName evidence="5 6">ABC transporter ATP-binding protein</fullName>
    </submittedName>
</protein>
<dbReference type="CDD" id="cd03228">
    <property type="entry name" value="ABCC_MRP_Like"/>
    <property type="match status" value="1"/>
</dbReference>
<dbReference type="Gene3D" id="3.40.50.300">
    <property type="entry name" value="P-loop containing nucleotide triphosphate hydrolases"/>
    <property type="match status" value="1"/>
</dbReference>
<reference evidence="5 7" key="1">
    <citation type="submission" date="2016-10" db="EMBL/GenBank/DDBJ databases">
        <title>Complete Genome Sequence of Acetogen Clostridium formicoaceticum ATCC 27076.</title>
        <authorList>
            <person name="Bao T."/>
            <person name="Cheng C."/>
            <person name="Zhao J."/>
            <person name="Yang S.-T."/>
            <person name="Wang J."/>
            <person name="Wang M."/>
        </authorList>
    </citation>
    <scope>NUCLEOTIDE SEQUENCE [LARGE SCALE GENOMIC DNA]</scope>
    <source>
        <strain evidence="5 7">ATCC 27076</strain>
    </source>
</reference>
<dbReference type="FunFam" id="3.40.50.300:FF:001209">
    <property type="entry name" value="ABC transporter, ATP-binding protein"/>
    <property type="match status" value="1"/>
</dbReference>
<accession>A0AAC9RR98</accession>
<dbReference type="RefSeq" id="WP_070964082.1">
    <property type="nucleotide sequence ID" value="NZ_CP017603.1"/>
</dbReference>
<dbReference type="AlphaFoldDB" id="A0AAC9RR98"/>
<organism evidence="6 8">
    <name type="scientific">Clostridium formicaceticum</name>
    <dbReference type="NCBI Taxonomy" id="1497"/>
    <lineage>
        <taxon>Bacteria</taxon>
        <taxon>Bacillati</taxon>
        <taxon>Bacillota</taxon>
        <taxon>Clostridia</taxon>
        <taxon>Eubacteriales</taxon>
        <taxon>Clostridiaceae</taxon>
        <taxon>Clostridium</taxon>
    </lineage>
</organism>
<keyword evidence="1" id="KW-0813">Transport</keyword>
<dbReference type="InterPro" id="IPR003593">
    <property type="entry name" value="AAA+_ATPase"/>
</dbReference>
<dbReference type="GO" id="GO:0005524">
    <property type="term" value="F:ATP binding"/>
    <property type="evidence" value="ECO:0007669"/>
    <property type="project" value="UniProtKB-KW"/>
</dbReference>
<dbReference type="PROSITE" id="PS50893">
    <property type="entry name" value="ABC_TRANSPORTER_2"/>
    <property type="match status" value="1"/>
</dbReference>
<dbReference type="SUPFAM" id="SSF52540">
    <property type="entry name" value="P-loop containing nucleoside triphosphate hydrolases"/>
    <property type="match status" value="1"/>
</dbReference>
<evidence type="ECO:0000256" key="1">
    <source>
        <dbReference type="ARBA" id="ARBA00022448"/>
    </source>
</evidence>
<dbReference type="SMART" id="SM00382">
    <property type="entry name" value="AAA"/>
    <property type="match status" value="1"/>
</dbReference>
<dbReference type="EMBL" id="CP017603">
    <property type="protein sequence ID" value="AOY74980.1"/>
    <property type="molecule type" value="Genomic_DNA"/>
</dbReference>
<evidence type="ECO:0000313" key="8">
    <source>
        <dbReference type="Proteomes" id="UP000192478"/>
    </source>
</evidence>
<dbReference type="PANTHER" id="PTHR43423">
    <property type="entry name" value="ABC TRANSPORTER I FAMILY MEMBER 17"/>
    <property type="match status" value="1"/>
</dbReference>
<dbReference type="Proteomes" id="UP000192478">
    <property type="component" value="Chromosome"/>
</dbReference>
<dbReference type="InterPro" id="IPR003439">
    <property type="entry name" value="ABC_transporter-like_ATP-bd"/>
</dbReference>
<dbReference type="EMBL" id="CP020559">
    <property type="protein sequence ID" value="ARE89393.1"/>
    <property type="molecule type" value="Genomic_DNA"/>
</dbReference>
<proteinExistence type="predicted"/>
<dbReference type="InterPro" id="IPR027417">
    <property type="entry name" value="P-loop_NTPase"/>
</dbReference>
<evidence type="ECO:0000313" key="6">
    <source>
        <dbReference type="EMBL" id="ARE89393.1"/>
    </source>
</evidence>
<evidence type="ECO:0000259" key="4">
    <source>
        <dbReference type="PROSITE" id="PS50893"/>
    </source>
</evidence>
<dbReference type="KEGG" id="cfm:BJL90_02795"/>
<dbReference type="GO" id="GO:0016887">
    <property type="term" value="F:ATP hydrolysis activity"/>
    <property type="evidence" value="ECO:0007669"/>
    <property type="project" value="InterPro"/>
</dbReference>
<name>A0AAC9RR98_9CLOT</name>
<keyword evidence="3 6" id="KW-0067">ATP-binding</keyword>
<evidence type="ECO:0000313" key="5">
    <source>
        <dbReference type="EMBL" id="AOY74980.1"/>
    </source>
</evidence>
<gene>
    <name evidence="6" type="primary">ybbL</name>
    <name evidence="5" type="ORF">BJL90_02795</name>
    <name evidence="6" type="ORF">CLFO_38000</name>
</gene>
<keyword evidence="2" id="KW-0547">Nucleotide-binding</keyword>
<reference evidence="6 8" key="2">
    <citation type="submission" date="2017-03" db="EMBL/GenBank/DDBJ databases">
        <title>Complete sequence of Clostridium formicaceticum DSM 92.</title>
        <authorList>
            <person name="Poehlein A."/>
            <person name="Karl M."/>
            <person name="Bengelsdorf F.R."/>
            <person name="Duerre P."/>
            <person name="Daniel R."/>
        </authorList>
    </citation>
    <scope>NUCLEOTIDE SEQUENCE [LARGE SCALE GENOMIC DNA]</scope>
    <source>
        <strain evidence="6 8">DSM 92</strain>
    </source>
</reference>
<dbReference type="PANTHER" id="PTHR43423:SF1">
    <property type="entry name" value="ABC TRANSPORTER I FAMILY MEMBER 17"/>
    <property type="match status" value="1"/>
</dbReference>
<evidence type="ECO:0000313" key="7">
    <source>
        <dbReference type="Proteomes" id="UP000177894"/>
    </source>
</evidence>